<protein>
    <submittedName>
        <fullName evidence="2">Uncharacterized protein</fullName>
    </submittedName>
</protein>
<gene>
    <name evidence="2" type="ORF">F384_21145</name>
</gene>
<organism evidence="2 3">
    <name type="scientific">Citrobacter amalonaticus Y19</name>
    <dbReference type="NCBI Taxonomy" id="1261127"/>
    <lineage>
        <taxon>Bacteria</taxon>
        <taxon>Pseudomonadati</taxon>
        <taxon>Pseudomonadota</taxon>
        <taxon>Gammaproteobacteria</taxon>
        <taxon>Enterobacterales</taxon>
        <taxon>Enterobacteriaceae</taxon>
        <taxon>Citrobacter</taxon>
    </lineage>
</organism>
<dbReference type="Proteomes" id="UP000034085">
    <property type="component" value="Chromosome"/>
</dbReference>
<evidence type="ECO:0000313" key="2">
    <source>
        <dbReference type="EMBL" id="AKE60891.1"/>
    </source>
</evidence>
<dbReference type="OrthoDB" id="5878415at2"/>
<sequence length="89" mass="10332">MFESLKSLWKKETRPPEEYDEQSRVLAAEIARLEGELQGNPGNGEIQKALMLTYNRALSVYAKSQTHRQEIDSLFVRIDALRNVIRRNI</sequence>
<dbReference type="RefSeq" id="WP_046493177.1">
    <property type="nucleotide sequence ID" value="NZ_CP011132.1"/>
</dbReference>
<name>A0A0F6TXZ7_CITAM</name>
<accession>A0A0F6TXZ7</accession>
<dbReference type="PATRIC" id="fig|1261127.3.peg.4394"/>
<evidence type="ECO:0000256" key="1">
    <source>
        <dbReference type="SAM" id="MobiDB-lite"/>
    </source>
</evidence>
<dbReference type="AlphaFoldDB" id="A0A0F6TXZ7"/>
<evidence type="ECO:0000313" key="3">
    <source>
        <dbReference type="Proteomes" id="UP000034085"/>
    </source>
</evidence>
<feature type="region of interest" description="Disordered" evidence="1">
    <location>
        <begin position="1"/>
        <end position="21"/>
    </location>
</feature>
<reference evidence="2 3" key="1">
    <citation type="journal article" date="2013" name="Appl. Microbiol. Biotechnol.">
        <title>Glycerol assimilation and production of 1,3-propanediol by Citrobacter amalonaticus Y19.</title>
        <authorList>
            <person name="Ainala S.K."/>
            <person name="Ashok S."/>
            <person name="Ko Y."/>
            <person name="Park S."/>
        </authorList>
    </citation>
    <scope>NUCLEOTIDE SEQUENCE [LARGE SCALE GENOMIC DNA]</scope>
    <source>
        <strain evidence="2 3">Y19</strain>
    </source>
</reference>
<dbReference type="KEGG" id="cama:F384_21145"/>
<proteinExistence type="predicted"/>
<feature type="compositionally biased region" description="Basic and acidic residues" evidence="1">
    <location>
        <begin position="9"/>
        <end position="21"/>
    </location>
</feature>
<dbReference type="EMBL" id="CP011132">
    <property type="protein sequence ID" value="AKE60891.1"/>
    <property type="molecule type" value="Genomic_DNA"/>
</dbReference>
<dbReference type="HOGENOM" id="CLU_188469_0_0_6"/>